<keyword evidence="1" id="KW-0812">Transmembrane</keyword>
<keyword evidence="4" id="KW-1185">Reference proteome</keyword>
<accession>A0A9P8CHB6</accession>
<feature type="chain" id="PRO_5040265973" evidence="2">
    <location>
        <begin position="16"/>
        <end position="219"/>
    </location>
</feature>
<reference evidence="3" key="1">
    <citation type="journal article" date="2021" name="IMA Fungus">
        <title>Genomic characterization of three marine fungi, including Emericellopsis atlantica sp. nov. with signatures of a generalist lifestyle and marine biomass degradation.</title>
        <authorList>
            <person name="Hagestad O.C."/>
            <person name="Hou L."/>
            <person name="Andersen J.H."/>
            <person name="Hansen E.H."/>
            <person name="Altermark B."/>
            <person name="Li C."/>
            <person name="Kuhnert E."/>
            <person name="Cox R.J."/>
            <person name="Crous P.W."/>
            <person name="Spatafora J.W."/>
            <person name="Lail K."/>
            <person name="Amirebrahimi M."/>
            <person name="Lipzen A."/>
            <person name="Pangilinan J."/>
            <person name="Andreopoulos W."/>
            <person name="Hayes R.D."/>
            <person name="Ng V."/>
            <person name="Grigoriev I.V."/>
            <person name="Jackson S.A."/>
            <person name="Sutton T.D.S."/>
            <person name="Dobson A.D.W."/>
            <person name="Rama T."/>
        </authorList>
    </citation>
    <scope>NUCLEOTIDE SEQUENCE</scope>
    <source>
        <strain evidence="3">TRa3180A</strain>
    </source>
</reference>
<evidence type="ECO:0000313" key="3">
    <source>
        <dbReference type="EMBL" id="KAG9246732.1"/>
    </source>
</evidence>
<evidence type="ECO:0000256" key="2">
    <source>
        <dbReference type="SAM" id="SignalP"/>
    </source>
</evidence>
<dbReference type="AlphaFoldDB" id="A0A9P8CHB6"/>
<feature type="transmembrane region" description="Helical" evidence="1">
    <location>
        <begin position="201"/>
        <end position="218"/>
    </location>
</feature>
<protein>
    <submittedName>
        <fullName evidence="3">Uncharacterized protein</fullName>
    </submittedName>
</protein>
<evidence type="ECO:0000313" key="4">
    <source>
        <dbReference type="Proteomes" id="UP000887226"/>
    </source>
</evidence>
<dbReference type="EMBL" id="MU253794">
    <property type="protein sequence ID" value="KAG9246732.1"/>
    <property type="molecule type" value="Genomic_DNA"/>
</dbReference>
<organism evidence="3 4">
    <name type="scientific">Calycina marina</name>
    <dbReference type="NCBI Taxonomy" id="1763456"/>
    <lineage>
        <taxon>Eukaryota</taxon>
        <taxon>Fungi</taxon>
        <taxon>Dikarya</taxon>
        <taxon>Ascomycota</taxon>
        <taxon>Pezizomycotina</taxon>
        <taxon>Leotiomycetes</taxon>
        <taxon>Helotiales</taxon>
        <taxon>Pezizellaceae</taxon>
        <taxon>Calycina</taxon>
    </lineage>
</organism>
<gene>
    <name evidence="3" type="ORF">BJ878DRAFT_539990</name>
</gene>
<sequence length="219" mass="23346">MAGTSFFLLILLVLAINVMPPAPQLDYAGWKYDSCLSSQPAPERLLANFALASNSTAPHAIDGYPDPCLVNLDYAALVDGECYCAVNTSALTSYKTELDAVFNCPCDNWPRLSCGGTIDPATNGPKAISLYSRTAPALPQSQLQVLSNETTTAVKEDIDLASATSQAPISTGLFLVQKQGIGEIRLLFNDAILWKEPARTIVGMVVGLMAVMLAFLIVS</sequence>
<evidence type="ECO:0000256" key="1">
    <source>
        <dbReference type="SAM" id="Phobius"/>
    </source>
</evidence>
<keyword evidence="1" id="KW-1133">Transmembrane helix</keyword>
<proteinExistence type="predicted"/>
<name>A0A9P8CHB6_9HELO</name>
<feature type="signal peptide" evidence="2">
    <location>
        <begin position="1"/>
        <end position="15"/>
    </location>
</feature>
<keyword evidence="1" id="KW-0472">Membrane</keyword>
<dbReference type="Proteomes" id="UP000887226">
    <property type="component" value="Unassembled WGS sequence"/>
</dbReference>
<comment type="caution">
    <text evidence="3">The sequence shown here is derived from an EMBL/GenBank/DDBJ whole genome shotgun (WGS) entry which is preliminary data.</text>
</comment>
<keyword evidence="2" id="KW-0732">Signal</keyword>